<keyword evidence="1 2" id="KW-0147">Chitin-binding</keyword>
<evidence type="ECO:0000256" key="2">
    <source>
        <dbReference type="PROSITE-ProRule" id="PRU00261"/>
    </source>
</evidence>
<dbReference type="SMART" id="SM00270">
    <property type="entry name" value="ChtBD1"/>
    <property type="match status" value="1"/>
</dbReference>
<reference evidence="5 6" key="2">
    <citation type="submission" date="2016-08" db="EMBL/GenBank/DDBJ databases">
        <title>Pervasive Adenine N6-methylation of Active Genes in Fungi.</title>
        <authorList>
            <consortium name="DOE Joint Genome Institute"/>
            <person name="Mondo S.J."/>
            <person name="Dannebaum R.O."/>
            <person name="Kuo R.C."/>
            <person name="Labutti K."/>
            <person name="Haridas S."/>
            <person name="Kuo A."/>
            <person name="Salamov A."/>
            <person name="Ahrendt S.R."/>
            <person name="Lipzen A."/>
            <person name="Sullivan W."/>
            <person name="Andreopoulos W.B."/>
            <person name="Clum A."/>
            <person name="Lindquist E."/>
            <person name="Daum C."/>
            <person name="Ramamoorthy G.K."/>
            <person name="Gryganskyi A."/>
            <person name="Culley D."/>
            <person name="Magnuson J.K."/>
            <person name="James T.Y."/>
            <person name="O'Malley M.A."/>
            <person name="Stajich J.E."/>
            <person name="Spatafora J.W."/>
            <person name="Visel A."/>
            <person name="Grigoriev I.V."/>
        </authorList>
    </citation>
    <scope>NUCLEOTIDE SEQUENCE [LARGE SCALE GENOMIC DNA]</scope>
    <source>
        <strain evidence="6">finn</strain>
    </source>
</reference>
<keyword evidence="3" id="KW-0732">Signal</keyword>
<dbReference type="PROSITE" id="PS50941">
    <property type="entry name" value="CHIT_BIND_I_2"/>
    <property type="match status" value="1"/>
</dbReference>
<dbReference type="InterPro" id="IPR018371">
    <property type="entry name" value="Chitin-binding_1_CS"/>
</dbReference>
<dbReference type="SUPFAM" id="SSF57016">
    <property type="entry name" value="Plant lectins/antimicrobial peptides"/>
    <property type="match status" value="1"/>
</dbReference>
<comment type="caution">
    <text evidence="2">Lacks conserved residue(s) required for the propagation of feature annotation.</text>
</comment>
<evidence type="ECO:0000259" key="4">
    <source>
        <dbReference type="PROSITE" id="PS50941"/>
    </source>
</evidence>
<dbReference type="OrthoDB" id="5598155at2759"/>
<evidence type="ECO:0000256" key="3">
    <source>
        <dbReference type="SAM" id="SignalP"/>
    </source>
</evidence>
<sequence>MNKTLYLFITLLILTFATAKRCGKDVGECDEGECCSKYGFCGKSKMYCGSGCQSEYGLCD</sequence>
<feature type="signal peptide" evidence="3">
    <location>
        <begin position="1"/>
        <end position="19"/>
    </location>
</feature>
<dbReference type="STRING" id="1754191.A0A1Y1VHU1"/>
<feature type="disulfide bond" evidence="2">
    <location>
        <begin position="34"/>
        <end position="48"/>
    </location>
</feature>
<dbReference type="Proteomes" id="UP000193719">
    <property type="component" value="Unassembled WGS sequence"/>
</dbReference>
<feature type="non-terminal residue" evidence="5">
    <location>
        <position position="60"/>
    </location>
</feature>
<evidence type="ECO:0000313" key="5">
    <source>
        <dbReference type="EMBL" id="ORX56599.1"/>
    </source>
</evidence>
<dbReference type="PROSITE" id="PS00026">
    <property type="entry name" value="CHIT_BIND_I_1"/>
    <property type="match status" value="1"/>
</dbReference>
<dbReference type="Gene3D" id="3.30.60.10">
    <property type="entry name" value="Endochitinase-like"/>
    <property type="match status" value="1"/>
</dbReference>
<keyword evidence="2" id="KW-1015">Disulfide bond</keyword>
<dbReference type="InterPro" id="IPR036861">
    <property type="entry name" value="Endochitinase-like_sf"/>
</dbReference>
<dbReference type="CDD" id="cd00035">
    <property type="entry name" value="ChtBD1"/>
    <property type="match status" value="1"/>
</dbReference>
<organism evidence="5 6">
    <name type="scientific">Piromyces finnis</name>
    <dbReference type="NCBI Taxonomy" id="1754191"/>
    <lineage>
        <taxon>Eukaryota</taxon>
        <taxon>Fungi</taxon>
        <taxon>Fungi incertae sedis</taxon>
        <taxon>Chytridiomycota</taxon>
        <taxon>Chytridiomycota incertae sedis</taxon>
        <taxon>Neocallimastigomycetes</taxon>
        <taxon>Neocallimastigales</taxon>
        <taxon>Neocallimastigaceae</taxon>
        <taxon>Piromyces</taxon>
    </lineage>
</organism>
<feature type="domain" description="Chitin-binding type-1" evidence="4">
    <location>
        <begin position="19"/>
        <end position="60"/>
    </location>
</feature>
<evidence type="ECO:0000313" key="6">
    <source>
        <dbReference type="Proteomes" id="UP000193719"/>
    </source>
</evidence>
<gene>
    <name evidence="5" type="ORF">BCR36DRAFT_280240</name>
</gene>
<keyword evidence="6" id="KW-1185">Reference proteome</keyword>
<feature type="chain" id="PRO_5011002855" description="Chitin-binding type-1 domain-containing protein" evidence="3">
    <location>
        <begin position="20"/>
        <end position="60"/>
    </location>
</feature>
<dbReference type="InterPro" id="IPR001002">
    <property type="entry name" value="Chitin-bd_1"/>
</dbReference>
<protein>
    <recommendedName>
        <fullName evidence="4">Chitin-binding type-1 domain-containing protein</fullName>
    </recommendedName>
</protein>
<feature type="disulfide bond" evidence="2">
    <location>
        <begin position="29"/>
        <end position="41"/>
    </location>
</feature>
<comment type="caution">
    <text evidence="5">The sequence shown here is derived from an EMBL/GenBank/DDBJ whole genome shotgun (WGS) entry which is preliminary data.</text>
</comment>
<evidence type="ECO:0000256" key="1">
    <source>
        <dbReference type="ARBA" id="ARBA00022669"/>
    </source>
</evidence>
<dbReference type="AlphaFoldDB" id="A0A1Y1VHU1"/>
<dbReference type="EMBL" id="MCFH01000007">
    <property type="protein sequence ID" value="ORX56599.1"/>
    <property type="molecule type" value="Genomic_DNA"/>
</dbReference>
<accession>A0A1Y1VHU1</accession>
<proteinExistence type="predicted"/>
<name>A0A1Y1VHU1_9FUNG</name>
<reference evidence="5 6" key="1">
    <citation type="submission" date="2016-08" db="EMBL/GenBank/DDBJ databases">
        <title>Genomes of anaerobic fungi encode conserved fungal cellulosomes for biomass hydrolysis.</title>
        <authorList>
            <consortium name="DOE Joint Genome Institute"/>
            <person name="Haitjema C.H."/>
            <person name="Gilmore S.P."/>
            <person name="Henske J.K."/>
            <person name="Solomon K.V."/>
            <person name="De Groot R."/>
            <person name="Kuo A."/>
            <person name="Mondo S.J."/>
            <person name="Salamov A.A."/>
            <person name="Labutti K."/>
            <person name="Zhao Z."/>
            <person name="Chiniquy J."/>
            <person name="Barry K."/>
            <person name="Brewer H.M."/>
            <person name="Purvine S.O."/>
            <person name="Wright A.T."/>
            <person name="Boxma B."/>
            <person name="Van Alen T."/>
            <person name="Hackstein J.H."/>
            <person name="Baker S.E."/>
            <person name="Grigoriev I.V."/>
            <person name="O'Malley M.A."/>
        </authorList>
    </citation>
    <scope>NUCLEOTIDE SEQUENCE [LARGE SCALE GENOMIC DNA]</scope>
    <source>
        <strain evidence="6">finn</strain>
    </source>
</reference>
<dbReference type="GO" id="GO:0008061">
    <property type="term" value="F:chitin binding"/>
    <property type="evidence" value="ECO:0007669"/>
    <property type="project" value="UniProtKB-UniRule"/>
</dbReference>
<dbReference type="Pfam" id="PF00187">
    <property type="entry name" value="Chitin_bind_1"/>
    <property type="match status" value="1"/>
</dbReference>